<dbReference type="Proteomes" id="UP000070195">
    <property type="component" value="Unassembled WGS sequence"/>
</dbReference>
<protein>
    <submittedName>
        <fullName evidence="1">Uncharacterized protein</fullName>
    </submittedName>
</protein>
<keyword evidence="2" id="KW-1185">Reference proteome</keyword>
<name>A0A133UCQ6_9EURY</name>
<gene>
    <name evidence="1" type="ORF">AKJ63_00330</name>
</gene>
<accession>A0A133UCQ6</accession>
<dbReference type="AlphaFoldDB" id="A0A133UCQ6"/>
<evidence type="ECO:0000313" key="2">
    <source>
        <dbReference type="Proteomes" id="UP000070195"/>
    </source>
</evidence>
<reference evidence="1 2" key="1">
    <citation type="journal article" date="2016" name="Sci. Rep.">
        <title>Metabolic traits of an uncultured archaeal lineage -MSBL1- from brine pools of the Red Sea.</title>
        <authorList>
            <person name="Mwirichia R."/>
            <person name="Alam I."/>
            <person name="Rashid M."/>
            <person name="Vinu M."/>
            <person name="Ba-Alawi W."/>
            <person name="Anthony Kamau A."/>
            <person name="Kamanda Ngugi D."/>
            <person name="Goker M."/>
            <person name="Klenk H.P."/>
            <person name="Bajic V."/>
            <person name="Stingl U."/>
        </authorList>
    </citation>
    <scope>NUCLEOTIDE SEQUENCE [LARGE SCALE GENOMIC DNA]</scope>
    <source>
        <strain evidence="1">SCGC-AAA259D18</strain>
    </source>
</reference>
<proteinExistence type="predicted"/>
<organism evidence="1 2">
    <name type="scientific">candidate division MSBL1 archaeon SCGC-AAA259D18</name>
    <dbReference type="NCBI Taxonomy" id="1698262"/>
    <lineage>
        <taxon>Archaea</taxon>
        <taxon>Methanobacteriati</taxon>
        <taxon>Methanobacteriota</taxon>
        <taxon>candidate division MSBL1</taxon>
    </lineage>
</organism>
<sequence length="71" mass="8210">MRVKELIFKTPRNAFTQRVMNSAFAEFIGRLLNKFRKSKKGSLSHASTFKDFATLFLDPHFPMLLFKGEAV</sequence>
<comment type="caution">
    <text evidence="1">The sequence shown here is derived from an EMBL/GenBank/DDBJ whole genome shotgun (WGS) entry which is preliminary data.</text>
</comment>
<evidence type="ECO:0000313" key="1">
    <source>
        <dbReference type="EMBL" id="KXA91950.1"/>
    </source>
</evidence>
<dbReference type="EMBL" id="LHXM01000004">
    <property type="protein sequence ID" value="KXA91950.1"/>
    <property type="molecule type" value="Genomic_DNA"/>
</dbReference>